<gene>
    <name evidence="10" type="ORF">PHPALM_1507</name>
</gene>
<keyword evidence="11" id="KW-1185">Reference proteome</keyword>
<comment type="similarity">
    <text evidence="2">Belongs to the pectinesterase family.</text>
</comment>
<proteinExistence type="inferred from homology"/>
<dbReference type="InterPro" id="IPR011050">
    <property type="entry name" value="Pectin_lyase_fold/virulence"/>
</dbReference>
<evidence type="ECO:0000256" key="1">
    <source>
        <dbReference type="ARBA" id="ARBA00005184"/>
    </source>
</evidence>
<keyword evidence="4 8" id="KW-0378">Hydrolase</keyword>
<dbReference type="SUPFAM" id="SSF51126">
    <property type="entry name" value="Pectin lyase-like"/>
    <property type="match status" value="1"/>
</dbReference>
<dbReference type="AlphaFoldDB" id="A0A2P4YS39"/>
<dbReference type="InterPro" id="IPR033131">
    <property type="entry name" value="Pectinesterase_Asp_AS"/>
</dbReference>
<dbReference type="EC" id="3.1.1.11" evidence="3 8"/>
<evidence type="ECO:0000256" key="7">
    <source>
        <dbReference type="PROSITE-ProRule" id="PRU10040"/>
    </source>
</evidence>
<dbReference type="GO" id="GO:0045490">
    <property type="term" value="P:pectin catabolic process"/>
    <property type="evidence" value="ECO:0007669"/>
    <property type="project" value="UniProtKB-UniRule"/>
</dbReference>
<sequence length="259" mass="29056">MRNVDIHDITVDALPVDREQYAVCVVKYLLRRFSPLRAIVLALQWRGNNRVIRSKDAVTITQTKAQKDIPPEIENNRNYLTSTLGLKSSKVKVYNLNVANTAGKIEENGQAVAIYADGSDYGFYACNFTGYQDTVCANKGRELYARSYINGAVDFIFGQRAMAWFESCDIESIGEGWLTANVVWQNSELGDVVNPEGWSKWDDSTSTADVYFKEFNNNGPGAIAEKRVDFVGQLNAAITITDILGEGYESEWWVDTNFL</sequence>
<comment type="caution">
    <text evidence="10">The sequence shown here is derived from an EMBL/GenBank/DDBJ whole genome shotgun (WGS) entry which is preliminary data.</text>
</comment>
<dbReference type="OrthoDB" id="2019149at2759"/>
<reference evidence="10 11" key="1">
    <citation type="journal article" date="2017" name="Genome Biol. Evol.">
        <title>Phytophthora megakarya and P. palmivora, closely related causal agents of cacao black pod rot, underwent increases in genome sizes and gene numbers by different mechanisms.</title>
        <authorList>
            <person name="Ali S.S."/>
            <person name="Shao J."/>
            <person name="Lary D.J."/>
            <person name="Kronmiller B."/>
            <person name="Shen D."/>
            <person name="Strem M.D."/>
            <person name="Amoako-Attah I."/>
            <person name="Akrofi A.Y."/>
            <person name="Begoude B.A."/>
            <person name="Ten Hoopen G.M."/>
            <person name="Coulibaly K."/>
            <person name="Kebe B.I."/>
            <person name="Melnick R.L."/>
            <person name="Guiltinan M.J."/>
            <person name="Tyler B.M."/>
            <person name="Meinhardt L.W."/>
            <person name="Bailey B.A."/>
        </authorList>
    </citation>
    <scope>NUCLEOTIDE SEQUENCE [LARGE SCALE GENOMIC DNA]</scope>
    <source>
        <strain evidence="11">sbr112.9</strain>
    </source>
</reference>
<dbReference type="Gene3D" id="2.160.20.10">
    <property type="entry name" value="Single-stranded right-handed beta-helix, Pectin lyase-like"/>
    <property type="match status" value="2"/>
</dbReference>
<comment type="pathway">
    <text evidence="1 8">Glycan metabolism; pectin degradation; 2-dehydro-3-deoxy-D-gluconate from pectin: step 1/5.</text>
</comment>
<dbReference type="GO" id="GO:0030599">
    <property type="term" value="F:pectinesterase activity"/>
    <property type="evidence" value="ECO:0007669"/>
    <property type="project" value="UniProtKB-UniRule"/>
</dbReference>
<dbReference type="GO" id="GO:0042545">
    <property type="term" value="P:cell wall modification"/>
    <property type="evidence" value="ECO:0007669"/>
    <property type="project" value="UniProtKB-UniRule"/>
</dbReference>
<name>A0A2P4YS39_9STRA</name>
<feature type="domain" description="Pectinesterase catalytic" evidence="9">
    <location>
        <begin position="181"/>
        <end position="233"/>
    </location>
</feature>
<evidence type="ECO:0000256" key="3">
    <source>
        <dbReference type="ARBA" id="ARBA00013229"/>
    </source>
</evidence>
<comment type="catalytic activity">
    <reaction evidence="6 8">
        <text>[(1-&gt;4)-alpha-D-galacturonosyl methyl ester](n) + n H2O = [(1-&gt;4)-alpha-D-galacturonosyl](n) + n methanol + n H(+)</text>
        <dbReference type="Rhea" id="RHEA:22380"/>
        <dbReference type="Rhea" id="RHEA-COMP:14570"/>
        <dbReference type="Rhea" id="RHEA-COMP:14573"/>
        <dbReference type="ChEBI" id="CHEBI:15377"/>
        <dbReference type="ChEBI" id="CHEBI:15378"/>
        <dbReference type="ChEBI" id="CHEBI:17790"/>
        <dbReference type="ChEBI" id="CHEBI:140522"/>
        <dbReference type="ChEBI" id="CHEBI:140523"/>
        <dbReference type="EC" id="3.1.1.11"/>
    </reaction>
</comment>
<organism evidence="10 11">
    <name type="scientific">Phytophthora palmivora</name>
    <dbReference type="NCBI Taxonomy" id="4796"/>
    <lineage>
        <taxon>Eukaryota</taxon>
        <taxon>Sar</taxon>
        <taxon>Stramenopiles</taxon>
        <taxon>Oomycota</taxon>
        <taxon>Peronosporomycetes</taxon>
        <taxon>Peronosporales</taxon>
        <taxon>Peronosporaceae</taxon>
        <taxon>Phytophthora</taxon>
    </lineage>
</organism>
<evidence type="ECO:0000256" key="6">
    <source>
        <dbReference type="ARBA" id="ARBA00047928"/>
    </source>
</evidence>
<dbReference type="PANTHER" id="PTHR31321">
    <property type="entry name" value="ACYL-COA THIOESTER HYDROLASE YBHC-RELATED"/>
    <property type="match status" value="1"/>
</dbReference>
<evidence type="ECO:0000313" key="11">
    <source>
        <dbReference type="Proteomes" id="UP000237271"/>
    </source>
</evidence>
<dbReference type="EMBL" id="NCKW01000358">
    <property type="protein sequence ID" value="POM80631.1"/>
    <property type="molecule type" value="Genomic_DNA"/>
</dbReference>
<protein>
    <recommendedName>
        <fullName evidence="3 8">Pectinesterase</fullName>
        <ecNumber evidence="3 8">3.1.1.11</ecNumber>
    </recommendedName>
</protein>
<feature type="domain" description="Pectinesterase catalytic" evidence="9">
    <location>
        <begin position="73"/>
        <end position="171"/>
    </location>
</feature>
<dbReference type="InterPro" id="IPR012334">
    <property type="entry name" value="Pectin_lyas_fold"/>
</dbReference>
<evidence type="ECO:0000256" key="5">
    <source>
        <dbReference type="ARBA" id="ARBA00023085"/>
    </source>
</evidence>
<dbReference type="UniPathway" id="UPA00545">
    <property type="reaction ID" value="UER00823"/>
</dbReference>
<dbReference type="InterPro" id="IPR000070">
    <property type="entry name" value="Pectinesterase_cat"/>
</dbReference>
<dbReference type="Proteomes" id="UP000237271">
    <property type="component" value="Unassembled WGS sequence"/>
</dbReference>
<evidence type="ECO:0000256" key="4">
    <source>
        <dbReference type="ARBA" id="ARBA00022801"/>
    </source>
</evidence>
<evidence type="ECO:0000313" key="10">
    <source>
        <dbReference type="EMBL" id="POM80631.1"/>
    </source>
</evidence>
<dbReference type="PROSITE" id="PS00503">
    <property type="entry name" value="PECTINESTERASE_2"/>
    <property type="match status" value="1"/>
</dbReference>
<evidence type="ECO:0000256" key="2">
    <source>
        <dbReference type="ARBA" id="ARBA00008891"/>
    </source>
</evidence>
<keyword evidence="5 8" id="KW-0063">Aspartyl esterase</keyword>
<accession>A0A2P4YS39</accession>
<dbReference type="Pfam" id="PF01095">
    <property type="entry name" value="Pectinesterase"/>
    <property type="match status" value="2"/>
</dbReference>
<evidence type="ECO:0000259" key="9">
    <source>
        <dbReference type="Pfam" id="PF01095"/>
    </source>
</evidence>
<feature type="active site" evidence="7">
    <location>
        <position position="154"/>
    </location>
</feature>
<dbReference type="PANTHER" id="PTHR31321:SF57">
    <property type="entry name" value="PECTINESTERASE 53-RELATED"/>
    <property type="match status" value="1"/>
</dbReference>
<evidence type="ECO:0000256" key="8">
    <source>
        <dbReference type="RuleBase" id="RU000589"/>
    </source>
</evidence>